<gene>
    <name evidence="8" type="ORF">LCGC14_0522240</name>
</gene>
<keyword evidence="3 6" id="KW-0812">Transmembrane</keyword>
<comment type="subcellular location">
    <subcellularLocation>
        <location evidence="1">Cell membrane</location>
        <topology evidence="1">Multi-pass membrane protein</topology>
    </subcellularLocation>
</comment>
<dbReference type="SUPFAM" id="SSF103481">
    <property type="entry name" value="Multidrug resistance efflux transporter EmrE"/>
    <property type="match status" value="2"/>
</dbReference>
<feature type="transmembrane region" description="Helical" evidence="6">
    <location>
        <begin position="227"/>
        <end position="249"/>
    </location>
</feature>
<dbReference type="Pfam" id="PF00892">
    <property type="entry name" value="EamA"/>
    <property type="match status" value="2"/>
</dbReference>
<evidence type="ECO:0000256" key="2">
    <source>
        <dbReference type="ARBA" id="ARBA00022475"/>
    </source>
</evidence>
<name>A0A0F9SGM1_9ZZZZ</name>
<evidence type="ECO:0000256" key="6">
    <source>
        <dbReference type="SAM" id="Phobius"/>
    </source>
</evidence>
<feature type="transmembrane region" description="Helical" evidence="6">
    <location>
        <begin position="294"/>
        <end position="311"/>
    </location>
</feature>
<feature type="transmembrane region" description="Helical" evidence="6">
    <location>
        <begin position="197"/>
        <end position="218"/>
    </location>
</feature>
<dbReference type="EMBL" id="LAZR01000659">
    <property type="protein sequence ID" value="KKN61412.1"/>
    <property type="molecule type" value="Genomic_DNA"/>
</dbReference>
<feature type="transmembrane region" description="Helical" evidence="6">
    <location>
        <begin position="317"/>
        <end position="336"/>
    </location>
</feature>
<feature type="transmembrane region" description="Helical" evidence="6">
    <location>
        <begin position="113"/>
        <end position="136"/>
    </location>
</feature>
<evidence type="ECO:0000256" key="4">
    <source>
        <dbReference type="ARBA" id="ARBA00022989"/>
    </source>
</evidence>
<organism evidence="8">
    <name type="scientific">marine sediment metagenome</name>
    <dbReference type="NCBI Taxonomy" id="412755"/>
    <lineage>
        <taxon>unclassified sequences</taxon>
        <taxon>metagenomes</taxon>
        <taxon>ecological metagenomes</taxon>
    </lineage>
</organism>
<dbReference type="PANTHER" id="PTHR32322">
    <property type="entry name" value="INNER MEMBRANE TRANSPORTER"/>
    <property type="match status" value="1"/>
</dbReference>
<feature type="domain" description="EamA" evidence="7">
    <location>
        <begin position="199"/>
        <end position="334"/>
    </location>
</feature>
<keyword evidence="4 6" id="KW-1133">Transmembrane helix</keyword>
<feature type="transmembrane region" description="Helical" evidence="6">
    <location>
        <begin position="78"/>
        <end position="101"/>
    </location>
</feature>
<dbReference type="PANTHER" id="PTHR32322:SF18">
    <property type="entry name" value="S-ADENOSYLMETHIONINE_S-ADENOSYLHOMOCYSTEINE TRANSPORTER"/>
    <property type="match status" value="1"/>
</dbReference>
<evidence type="ECO:0000256" key="3">
    <source>
        <dbReference type="ARBA" id="ARBA00022692"/>
    </source>
</evidence>
<feature type="transmembrane region" description="Helical" evidence="6">
    <location>
        <begin position="261"/>
        <end position="282"/>
    </location>
</feature>
<evidence type="ECO:0000256" key="5">
    <source>
        <dbReference type="ARBA" id="ARBA00023136"/>
    </source>
</evidence>
<dbReference type="InterPro" id="IPR050638">
    <property type="entry name" value="AA-Vitamin_Transporters"/>
</dbReference>
<feature type="transmembrane region" description="Helical" evidence="6">
    <location>
        <begin position="170"/>
        <end position="191"/>
    </location>
</feature>
<feature type="domain" description="EamA" evidence="7">
    <location>
        <begin position="57"/>
        <end position="186"/>
    </location>
</feature>
<protein>
    <recommendedName>
        <fullName evidence="7">EamA domain-containing protein</fullName>
    </recommendedName>
</protein>
<keyword evidence="5 6" id="KW-0472">Membrane</keyword>
<dbReference type="AlphaFoldDB" id="A0A0F9SGM1"/>
<accession>A0A0F9SGM1</accession>
<evidence type="ECO:0000259" key="7">
    <source>
        <dbReference type="Pfam" id="PF00892"/>
    </source>
</evidence>
<feature type="transmembrane region" description="Helical" evidence="6">
    <location>
        <begin position="53"/>
        <end position="72"/>
    </location>
</feature>
<dbReference type="InterPro" id="IPR037185">
    <property type="entry name" value="EmrE-like"/>
</dbReference>
<dbReference type="InterPro" id="IPR000620">
    <property type="entry name" value="EamA_dom"/>
</dbReference>
<dbReference type="GO" id="GO:0005886">
    <property type="term" value="C:plasma membrane"/>
    <property type="evidence" value="ECO:0007669"/>
    <property type="project" value="UniProtKB-SubCell"/>
</dbReference>
<sequence length="344" mass="38045">MQPFRLAPLFYRLARTENHTSWGEWIIVTSIHYLHPICNQTVNVMSLNTHLKLVSPAAIIVMMMWALCYPLIKLSLPFAPVMLTAFLRAILAGCVIVLIAHLTNRAFPKGCRLWAYITTIGLTATSLGLWGMFYAGSLIDPGLATVITNTQPLIAGILGWFFLKERMTTVPFIGTVIGFIGIVIISLNSSAQSEKQILLGIVFVLVASFGVAISNVLLKKIAGQVDVLFAMGFQLLIGALPLGVLAYYTTSLDSINWKTDYTLILLALALFGTALPFILWFWLMQQAPLFKLNVYNFLTPLFGIYLGHTYFSESLTIIQWLGATLIIIAIFLVTVISGKTKPDH</sequence>
<comment type="caution">
    <text evidence="8">The sequence shown here is derived from an EMBL/GenBank/DDBJ whole genome shotgun (WGS) entry which is preliminary data.</text>
</comment>
<evidence type="ECO:0000313" key="8">
    <source>
        <dbReference type="EMBL" id="KKN61412.1"/>
    </source>
</evidence>
<feature type="transmembrane region" description="Helical" evidence="6">
    <location>
        <begin position="142"/>
        <end position="163"/>
    </location>
</feature>
<keyword evidence="2" id="KW-1003">Cell membrane</keyword>
<evidence type="ECO:0000256" key="1">
    <source>
        <dbReference type="ARBA" id="ARBA00004651"/>
    </source>
</evidence>
<reference evidence="8" key="1">
    <citation type="journal article" date="2015" name="Nature">
        <title>Complex archaea that bridge the gap between prokaryotes and eukaryotes.</title>
        <authorList>
            <person name="Spang A."/>
            <person name="Saw J.H."/>
            <person name="Jorgensen S.L."/>
            <person name="Zaremba-Niedzwiedzka K."/>
            <person name="Martijn J."/>
            <person name="Lind A.E."/>
            <person name="van Eijk R."/>
            <person name="Schleper C."/>
            <person name="Guy L."/>
            <person name="Ettema T.J."/>
        </authorList>
    </citation>
    <scope>NUCLEOTIDE SEQUENCE</scope>
</reference>
<proteinExistence type="predicted"/>